<comment type="similarity">
    <text evidence="1">Belongs to the cytidine and deoxycytidylate deaminase family. ADAT2 subfamily.</text>
</comment>
<protein>
    <recommendedName>
        <fullName evidence="8">tRNA-specific adenosine deaminase</fullName>
        <ecNumber evidence="8">3.5.4.33</ecNumber>
    </recommendedName>
</protein>
<dbReference type="GO" id="GO:0008270">
    <property type="term" value="F:zinc ion binding"/>
    <property type="evidence" value="ECO:0007669"/>
    <property type="project" value="UniProtKB-UniRule"/>
</dbReference>
<dbReference type="EC" id="3.5.4.33" evidence="8"/>
<dbReference type="GO" id="GO:0002100">
    <property type="term" value="P:tRNA wobble adenosine to inosine editing"/>
    <property type="evidence" value="ECO:0007669"/>
    <property type="project" value="UniProtKB-UniRule"/>
</dbReference>
<dbReference type="HAMAP" id="MF_00972">
    <property type="entry name" value="tRNA_aden_deaminase"/>
    <property type="match status" value="1"/>
</dbReference>
<evidence type="ECO:0000256" key="8">
    <source>
        <dbReference type="HAMAP-Rule" id="MF_00972"/>
    </source>
</evidence>
<accession>A0A1W2B979</accession>
<feature type="active site" description="Proton donor" evidence="8">
    <location>
        <position position="55"/>
    </location>
</feature>
<evidence type="ECO:0000313" key="11">
    <source>
        <dbReference type="Proteomes" id="UP000192418"/>
    </source>
</evidence>
<keyword evidence="4 8" id="KW-0479">Metal-binding</keyword>
<dbReference type="RefSeq" id="WP_084068273.1">
    <property type="nucleotide sequence ID" value="NZ_FWXY01000007.1"/>
</dbReference>
<feature type="binding site" evidence="8">
    <location>
        <position position="83"/>
    </location>
    <ligand>
        <name>Zn(2+)</name>
        <dbReference type="ChEBI" id="CHEBI:29105"/>
        <note>catalytic</note>
    </ligand>
</feature>
<keyword evidence="11" id="KW-1185">Reference proteome</keyword>
<feature type="binding site" evidence="8">
    <location>
        <position position="53"/>
    </location>
    <ligand>
        <name>Zn(2+)</name>
        <dbReference type="ChEBI" id="CHEBI:29105"/>
        <note>catalytic</note>
    </ligand>
</feature>
<dbReference type="InterPro" id="IPR028883">
    <property type="entry name" value="tRNA_aden_deaminase"/>
</dbReference>
<evidence type="ECO:0000256" key="7">
    <source>
        <dbReference type="ARBA" id="ARBA00048045"/>
    </source>
</evidence>
<dbReference type="PROSITE" id="PS00903">
    <property type="entry name" value="CYT_DCMP_DEAMINASES_1"/>
    <property type="match status" value="1"/>
</dbReference>
<dbReference type="PROSITE" id="PS51747">
    <property type="entry name" value="CYT_DCMP_DEAMINASES_2"/>
    <property type="match status" value="1"/>
</dbReference>
<dbReference type="STRING" id="1121400.SAMN02746065_10747"/>
<proteinExistence type="inferred from homology"/>
<dbReference type="InterPro" id="IPR016193">
    <property type="entry name" value="Cytidine_deaminase-like"/>
</dbReference>
<keyword evidence="3 8" id="KW-0819">tRNA processing</keyword>
<dbReference type="Pfam" id="PF00383">
    <property type="entry name" value="dCMP_cyt_deam_1"/>
    <property type="match status" value="1"/>
</dbReference>
<comment type="catalytic activity">
    <reaction evidence="7 8">
        <text>adenosine(34) in tRNA + H2O + H(+) = inosine(34) in tRNA + NH4(+)</text>
        <dbReference type="Rhea" id="RHEA:43168"/>
        <dbReference type="Rhea" id="RHEA-COMP:10373"/>
        <dbReference type="Rhea" id="RHEA-COMP:10374"/>
        <dbReference type="ChEBI" id="CHEBI:15377"/>
        <dbReference type="ChEBI" id="CHEBI:15378"/>
        <dbReference type="ChEBI" id="CHEBI:28938"/>
        <dbReference type="ChEBI" id="CHEBI:74411"/>
        <dbReference type="ChEBI" id="CHEBI:82852"/>
        <dbReference type="EC" id="3.5.4.33"/>
    </reaction>
</comment>
<comment type="cofactor">
    <cofactor evidence="8">
        <name>Zn(2+)</name>
        <dbReference type="ChEBI" id="CHEBI:29105"/>
    </cofactor>
    <text evidence="8">Binds 1 zinc ion per subunit.</text>
</comment>
<dbReference type="InterPro" id="IPR016192">
    <property type="entry name" value="APOBEC/CMP_deaminase_Zn-bd"/>
</dbReference>
<evidence type="ECO:0000256" key="6">
    <source>
        <dbReference type="ARBA" id="ARBA00022833"/>
    </source>
</evidence>
<feature type="domain" description="CMP/dCMP-type deaminase" evidence="9">
    <location>
        <begin position="1"/>
        <end position="129"/>
    </location>
</feature>
<sequence length="156" mass="17121">MNERDYMKLALEQALKARQLDEVPVGAVVVDSKGDVIGQGHNQTITQTDPSAHAEMLALRSAAKKTGNYRLGGATLYTTIEPCIMCMGAVIHARLSRVVFGAPDPRWGAAGALYNFASDARLNHNLEVVSGICEDETRAIIRSFFRNKRRKKCQTS</sequence>
<evidence type="ECO:0000256" key="3">
    <source>
        <dbReference type="ARBA" id="ARBA00022694"/>
    </source>
</evidence>
<evidence type="ECO:0000256" key="4">
    <source>
        <dbReference type="ARBA" id="ARBA00022723"/>
    </source>
</evidence>
<dbReference type="Gene3D" id="3.40.140.10">
    <property type="entry name" value="Cytidine Deaminase, domain 2"/>
    <property type="match status" value="1"/>
</dbReference>
<evidence type="ECO:0000256" key="1">
    <source>
        <dbReference type="ARBA" id="ARBA00010669"/>
    </source>
</evidence>
<comment type="subunit">
    <text evidence="2 8">Homodimer.</text>
</comment>
<dbReference type="FunFam" id="3.40.140.10:FF:000005">
    <property type="entry name" value="tRNA-specific adenosine deaminase"/>
    <property type="match status" value="1"/>
</dbReference>
<evidence type="ECO:0000256" key="5">
    <source>
        <dbReference type="ARBA" id="ARBA00022801"/>
    </source>
</evidence>
<dbReference type="CDD" id="cd01285">
    <property type="entry name" value="nucleoside_deaminase"/>
    <property type="match status" value="1"/>
</dbReference>
<reference evidence="10 11" key="1">
    <citation type="submission" date="2017-04" db="EMBL/GenBank/DDBJ databases">
        <authorList>
            <person name="Afonso C.L."/>
            <person name="Miller P.J."/>
            <person name="Scott M.A."/>
            <person name="Spackman E."/>
            <person name="Goraichik I."/>
            <person name="Dimitrov K.M."/>
            <person name="Suarez D.L."/>
            <person name="Swayne D.E."/>
        </authorList>
    </citation>
    <scope>NUCLEOTIDE SEQUENCE [LARGE SCALE GENOMIC DNA]</scope>
    <source>
        <strain evidence="10 11">DSM 3385</strain>
    </source>
</reference>
<keyword evidence="5 8" id="KW-0378">Hydrolase</keyword>
<dbReference type="NCBIfam" id="NF008113">
    <property type="entry name" value="PRK10860.1"/>
    <property type="match status" value="1"/>
</dbReference>
<organism evidence="10 11">
    <name type="scientific">Desulfocicer vacuolatum DSM 3385</name>
    <dbReference type="NCBI Taxonomy" id="1121400"/>
    <lineage>
        <taxon>Bacteria</taxon>
        <taxon>Pseudomonadati</taxon>
        <taxon>Thermodesulfobacteriota</taxon>
        <taxon>Desulfobacteria</taxon>
        <taxon>Desulfobacterales</taxon>
        <taxon>Desulfobacteraceae</taxon>
        <taxon>Desulfocicer</taxon>
    </lineage>
</organism>
<feature type="binding site" evidence="8">
    <location>
        <position position="86"/>
    </location>
    <ligand>
        <name>Zn(2+)</name>
        <dbReference type="ChEBI" id="CHEBI:29105"/>
        <note>catalytic</note>
    </ligand>
</feature>
<dbReference type="Proteomes" id="UP000192418">
    <property type="component" value="Unassembled WGS sequence"/>
</dbReference>
<evidence type="ECO:0000313" key="10">
    <source>
        <dbReference type="EMBL" id="SMC68908.1"/>
    </source>
</evidence>
<dbReference type="AlphaFoldDB" id="A0A1W2B979"/>
<comment type="function">
    <text evidence="8">Catalyzes the deamination of adenosine to inosine at the wobble position 34 of tRNA(Arg2).</text>
</comment>
<dbReference type="EMBL" id="FWXY01000007">
    <property type="protein sequence ID" value="SMC68908.1"/>
    <property type="molecule type" value="Genomic_DNA"/>
</dbReference>
<dbReference type="PANTHER" id="PTHR11079">
    <property type="entry name" value="CYTOSINE DEAMINASE FAMILY MEMBER"/>
    <property type="match status" value="1"/>
</dbReference>
<name>A0A1W2B979_9BACT</name>
<keyword evidence="6 8" id="KW-0862">Zinc</keyword>
<evidence type="ECO:0000256" key="2">
    <source>
        <dbReference type="ARBA" id="ARBA00011738"/>
    </source>
</evidence>
<dbReference type="InterPro" id="IPR002125">
    <property type="entry name" value="CMP_dCMP_dom"/>
</dbReference>
<dbReference type="SUPFAM" id="SSF53927">
    <property type="entry name" value="Cytidine deaminase-like"/>
    <property type="match status" value="1"/>
</dbReference>
<gene>
    <name evidence="8" type="primary">tadA</name>
    <name evidence="10" type="ORF">SAMN02746065_10747</name>
</gene>
<dbReference type="OrthoDB" id="9802676at2"/>
<evidence type="ECO:0000259" key="9">
    <source>
        <dbReference type="PROSITE" id="PS51747"/>
    </source>
</evidence>
<dbReference type="GO" id="GO:0052717">
    <property type="term" value="F:tRNA-specific adenosine-34 deaminase activity"/>
    <property type="evidence" value="ECO:0007669"/>
    <property type="project" value="UniProtKB-UniRule"/>
</dbReference>
<dbReference type="PANTHER" id="PTHR11079:SF202">
    <property type="entry name" value="TRNA-SPECIFIC ADENOSINE DEAMINASE"/>
    <property type="match status" value="1"/>
</dbReference>